<reference evidence="4 5" key="1">
    <citation type="submission" date="2020-08" db="EMBL/GenBank/DDBJ databases">
        <title>Genomic Encyclopedia of Type Strains, Phase IV (KMG-IV): sequencing the most valuable type-strain genomes for metagenomic binning, comparative biology and taxonomic classification.</title>
        <authorList>
            <person name="Goeker M."/>
        </authorList>
    </citation>
    <scope>NUCLEOTIDE SEQUENCE [LARGE SCALE GENOMIC DNA]</scope>
    <source>
        <strain evidence="4 5">DSM 28101</strain>
    </source>
</reference>
<evidence type="ECO:0000259" key="2">
    <source>
        <dbReference type="Pfam" id="PF13550"/>
    </source>
</evidence>
<evidence type="ECO:0000313" key="5">
    <source>
        <dbReference type="Proteomes" id="UP000530571"/>
    </source>
</evidence>
<name>A0A7W6KKI4_9HYPH</name>
<dbReference type="Proteomes" id="UP000530571">
    <property type="component" value="Unassembled WGS sequence"/>
</dbReference>
<feature type="domain" description="Rcc01698-like C-terminal" evidence="3">
    <location>
        <begin position="1030"/>
        <end position="1126"/>
    </location>
</feature>
<keyword evidence="5" id="KW-1185">Reference proteome</keyword>
<feature type="domain" description="Tip attachment protein J" evidence="2">
    <location>
        <begin position="777"/>
        <end position="937"/>
    </location>
</feature>
<evidence type="ECO:0000259" key="3">
    <source>
        <dbReference type="Pfam" id="PF23666"/>
    </source>
</evidence>
<protein>
    <recommendedName>
        <fullName evidence="6">Tail protein</fullName>
    </recommendedName>
</protein>
<dbReference type="EMBL" id="JACIDZ010000004">
    <property type="protein sequence ID" value="MBB4121598.1"/>
    <property type="molecule type" value="Genomic_DNA"/>
</dbReference>
<proteinExistence type="predicted"/>
<dbReference type="Pfam" id="PF23666">
    <property type="entry name" value="Rcc01698_C"/>
    <property type="match status" value="1"/>
</dbReference>
<evidence type="ECO:0008006" key="6">
    <source>
        <dbReference type="Google" id="ProtNLM"/>
    </source>
</evidence>
<dbReference type="CDD" id="cd19607">
    <property type="entry name" value="GTA_TIM-barrel-like"/>
    <property type="match status" value="1"/>
</dbReference>
<feature type="domain" description="GTA TIM-barrel-like" evidence="1">
    <location>
        <begin position="427"/>
        <end position="717"/>
    </location>
</feature>
<dbReference type="Pfam" id="PF13547">
    <property type="entry name" value="GTA_TIM"/>
    <property type="match status" value="1"/>
</dbReference>
<dbReference type="Gene3D" id="3.20.20.80">
    <property type="entry name" value="Glycosidases"/>
    <property type="match status" value="1"/>
</dbReference>
<dbReference type="RefSeq" id="WP_183484270.1">
    <property type="nucleotide sequence ID" value="NZ_JACIDZ010000004.1"/>
</dbReference>
<dbReference type="InterPro" id="IPR032876">
    <property type="entry name" value="J_dom"/>
</dbReference>
<comment type="caution">
    <text evidence="4">The sequence shown here is derived from an EMBL/GenBank/DDBJ whole genome shotgun (WGS) entry which is preliminary data.</text>
</comment>
<dbReference type="InterPro" id="IPR025195">
    <property type="entry name" value="GTA_TIM_dom"/>
</dbReference>
<accession>A0A7W6KKI4</accession>
<gene>
    <name evidence="4" type="ORF">GGR30_001516</name>
</gene>
<evidence type="ECO:0000259" key="1">
    <source>
        <dbReference type="Pfam" id="PF13547"/>
    </source>
</evidence>
<evidence type="ECO:0000313" key="4">
    <source>
        <dbReference type="EMBL" id="MBB4121598.1"/>
    </source>
</evidence>
<dbReference type="InterPro" id="IPR056490">
    <property type="entry name" value="Rcc01698_C"/>
</dbReference>
<sequence length="1284" mass="138466">MATIVFQAAGAAIGSVLGPFGAVAGRALGALAGAAVDGSVFSGGRRTSGSHLPTARVGGVEEGAAIPRVYGASRVGGTLIWATRFEEEVLEERTGGKASGSAVESFAYYGNFAFGICEGPVAGIRRVWADGRELDLTNLEMRFYPGDDSQLPDPLIEAKQGTGNAPAYRGLSYVVFERLPLDMFGNRIPVLQFEVLKPTGALESQIRAIAIIPGATEHGLCPFPVTESLGSGRQRVMNRNTLTHATDWEASIDELMALCPNLERVALVVAWFGSDLRAGACSILPGVETAFRAEESVPWRVSGLARDEAHVVSVHEGGPAYGGTPNDAGLMAAIADLKGRGLKVFLYPFIMMDVPAANGLPDPYGGAEQAVYPWRGRITCFPASGEPGTSDRTAAARAQIEAFLGTAEPHHFSASDAGVDFAGTDSGYRRLILHYAHLAAAAGGVDGFIVGSELRGLTSIRDHNDAFPFVEGLIELAGDVRGILGPETALTYGADWSEYFGYHPQDGSGDVYFNLDALWASPDITAVGIDNYMPLSDWRDEDLAMESPDNFRSATDPAGLEGQLAAGEGFDWYYANPTARAARERTQITDGLSGKNWVYRFKDIEGWWSNAHHDRIGGSEVPTPSAWVPMAKPIWFTELGCPAVDKGSCQPNVFADPKSAESTFPYFSNRSRSDDEQRRFLETHLSFWAGEQAPPGMVDPDHIFLWCWDIRPYPAFPQNGALWSDGANWATGHWLNGRLGAATLAGTVRALLADHGFHACDVSLLSGDLTGYQQAETDAARDLIEPLLSLYSADCLETAGGLIFRSRQRASLPSRLIDSVAERGENTGLWRETRLHDSDFAGQTVITYLDPTTDYEQASARSSRAIAANDRVLRFGLPTVLSETTALERASALLRESRVGLRNLQLELSPQERGLEIGDIFELRDGPAGRFMVTRLEVAETIRVEARSFSSSAGNPALPAERTRLVRDAASDGFAPRVVFLDLARDRSGPAESFARVGVFARPWRRSFLASSSTQEGYLPGVVIDRPASTARLAAPLLPGKSGRVDFTRELVVDLDFGGLSSATRTAVLNGENRIAVEADNGVFEVIGFLEASEISPGRWRLGGLLRGLHGTEDAMLAGAGSGNDAVIVNASVVPIGLSERHTGLMRNYLVETAHGQVDPHAPYQFAGGLRAETPLSPVHLRARRLASGDILLNWVRRSRLDADDWSAADIPLDEEIEAYRVEILSGEVLVRSSETTAPEWLYAHADQIADFGSLVEHLSVRLRQMGRKVPLGTPLEQQITLTV</sequence>
<dbReference type="Pfam" id="PF13550">
    <property type="entry name" value="Phage-tail_3"/>
    <property type="match status" value="1"/>
</dbReference>
<organism evidence="4 5">
    <name type="scientific">Martelella radicis</name>
    <dbReference type="NCBI Taxonomy" id="1397476"/>
    <lineage>
        <taxon>Bacteria</taxon>
        <taxon>Pseudomonadati</taxon>
        <taxon>Pseudomonadota</taxon>
        <taxon>Alphaproteobacteria</taxon>
        <taxon>Hyphomicrobiales</taxon>
        <taxon>Aurantimonadaceae</taxon>
        <taxon>Martelella</taxon>
    </lineage>
</organism>